<dbReference type="InterPro" id="IPR004925">
    <property type="entry name" value="HpaB/PvcC/4-BUDH"/>
</dbReference>
<evidence type="ECO:0000256" key="3">
    <source>
        <dbReference type="ARBA" id="ARBA00023002"/>
    </source>
</evidence>
<dbReference type="InterPro" id="IPR024674">
    <property type="entry name" value="HpaB/PvcC/4-BUDH_N"/>
</dbReference>
<dbReference type="SUPFAM" id="SSF47203">
    <property type="entry name" value="Acyl-CoA dehydrogenase C-terminal domain-like"/>
    <property type="match status" value="1"/>
</dbReference>
<dbReference type="Gene3D" id="1.20.140.10">
    <property type="entry name" value="Butyryl-CoA Dehydrogenase, subunit A, domain 3"/>
    <property type="match status" value="1"/>
</dbReference>
<evidence type="ECO:0000256" key="4">
    <source>
        <dbReference type="PIRSR" id="PIRSR000331-2"/>
    </source>
</evidence>
<keyword evidence="3" id="KW-0560">Oxidoreductase</keyword>
<dbReference type="SUPFAM" id="SSF56645">
    <property type="entry name" value="Acyl-CoA dehydrogenase NM domain-like"/>
    <property type="match status" value="1"/>
</dbReference>
<comment type="caution">
    <text evidence="7">The sequence shown here is derived from an EMBL/GenBank/DDBJ whole genome shotgun (WGS) entry which is preliminary data.</text>
</comment>
<evidence type="ECO:0000313" key="7">
    <source>
        <dbReference type="EMBL" id="RCL77213.1"/>
    </source>
</evidence>
<dbReference type="InterPro" id="IPR036250">
    <property type="entry name" value="AcylCo_DH-like_C"/>
</dbReference>
<evidence type="ECO:0000259" key="6">
    <source>
        <dbReference type="Pfam" id="PF11794"/>
    </source>
</evidence>
<sequence>MLMTSEEYRESLRRLSPKVYLGGNLVESVADEPGFAPGVNATGITYDFALVDDYKDMMTAKGVNGETTNRLLAINRSRQDLLEKLEAVRLTCQFAGCAQRYLTHDAFNALYEATWRISERTGGENHDRLLAYIQHVQENDLSVGVAMTDGKGDRSKRPSQQEVRDAYVHVTERRKDGIVISGVKAIITGAPYMHEFLVMPCRRMQEDDKDFTVACAVPVDAEGITIVARPAGRPENPAAKMSAKFAQAVGVAHFDNVFVPYDKVFIDGEIDEAHIMTTHYATHHRHSCIGARAGFGDLLIGAGAMMAEANGLDVEKKGHMREKMVDLIKITEGFYACGIAASTMGVHDEAGNFRPDQIYSNIGKLLLANQIYDMHRLAHDLSGGLVVALPGPDEDHNPSTAAVLQDVLRGSPDVTYEHRANVARFIEDLTASETGGWYSVISLHGGGSPEAMKLEILRNYNVQARRDLVQALFDRNALELGKGMKIDRQPGRCCAKGCHGDELVSGDSDNKAAE</sequence>
<dbReference type="Pfam" id="PF11794">
    <property type="entry name" value="HpaB_N"/>
    <property type="match status" value="1"/>
</dbReference>
<dbReference type="InterPro" id="IPR009100">
    <property type="entry name" value="AcylCoA_DH/oxidase_NM_dom_sf"/>
</dbReference>
<name>A0A368E0Y9_9PROT</name>
<dbReference type="EMBL" id="QOQF01000011">
    <property type="protein sequence ID" value="RCL77213.1"/>
    <property type="molecule type" value="Genomic_DNA"/>
</dbReference>
<dbReference type="PIRSF" id="PIRSF000331">
    <property type="entry name" value="HpaA_HpaB"/>
    <property type="match status" value="1"/>
</dbReference>
<dbReference type="GO" id="GO:0016627">
    <property type="term" value="F:oxidoreductase activity, acting on the CH-CH group of donors"/>
    <property type="evidence" value="ECO:0007669"/>
    <property type="project" value="InterPro"/>
</dbReference>
<dbReference type="Gene3D" id="2.40.110.10">
    <property type="entry name" value="Butyryl-CoA Dehydrogenase, subunit A, domain 2"/>
    <property type="match status" value="1"/>
</dbReference>
<dbReference type="AlphaFoldDB" id="A0A368E0Y9"/>
<gene>
    <name evidence="7" type="ORF">DBW69_04105</name>
</gene>
<dbReference type="InterPro" id="IPR046373">
    <property type="entry name" value="Acyl-CoA_Oxase/DH_mid-dom_sf"/>
</dbReference>
<evidence type="ECO:0000256" key="2">
    <source>
        <dbReference type="ARBA" id="ARBA00022827"/>
    </source>
</evidence>
<feature type="domain" description="HpaB/PvcC/4-BUDH C-terminal" evidence="5">
    <location>
        <begin position="276"/>
        <end position="472"/>
    </location>
</feature>
<organism evidence="7 8">
    <name type="scientific">PS1 clade bacterium</name>
    <dbReference type="NCBI Taxonomy" id="2175152"/>
    <lineage>
        <taxon>Bacteria</taxon>
        <taxon>Pseudomonadati</taxon>
        <taxon>Pseudomonadota</taxon>
        <taxon>Alphaproteobacteria</taxon>
        <taxon>PS1 clade</taxon>
    </lineage>
</organism>
<keyword evidence="2 4" id="KW-0274">FAD</keyword>
<evidence type="ECO:0000256" key="1">
    <source>
        <dbReference type="ARBA" id="ARBA00022630"/>
    </source>
</evidence>
<dbReference type="Proteomes" id="UP000252132">
    <property type="component" value="Unassembled WGS sequence"/>
</dbReference>
<dbReference type="Pfam" id="PF03241">
    <property type="entry name" value="HpaB"/>
    <property type="match status" value="1"/>
</dbReference>
<protein>
    <submittedName>
        <fullName evidence="7">4-hydroxyphenylacetate 3-hydroxylase</fullName>
    </submittedName>
</protein>
<dbReference type="Gene3D" id="1.10.3140.10">
    <property type="entry name" value="4-hydroxybutyryl-coa dehydratase, domain 1"/>
    <property type="match status" value="1"/>
</dbReference>
<feature type="domain" description="HpaB/PvcC/4-BUDH N-terminal" evidence="6">
    <location>
        <begin position="4"/>
        <end position="266"/>
    </location>
</feature>
<evidence type="ECO:0000259" key="5">
    <source>
        <dbReference type="Pfam" id="PF03241"/>
    </source>
</evidence>
<proteinExistence type="predicted"/>
<dbReference type="PANTHER" id="PTHR36117:SF3">
    <property type="entry name" value="4-HYDROXYPHENYLACETATE 3-MONOOXYGENASE-RELATED"/>
    <property type="match status" value="1"/>
</dbReference>
<feature type="binding site" evidence="4">
    <location>
        <position position="188"/>
    </location>
    <ligand>
        <name>FAD</name>
        <dbReference type="ChEBI" id="CHEBI:57692"/>
    </ligand>
</feature>
<reference evidence="7 8" key="1">
    <citation type="journal article" date="2018" name="Microbiome">
        <title>Fine metagenomic profile of the Mediterranean stratified and mixed water columns revealed by assembly and recruitment.</title>
        <authorList>
            <person name="Haro-Moreno J.M."/>
            <person name="Lopez-Perez M."/>
            <person name="De La Torre J.R."/>
            <person name="Picazo A."/>
            <person name="Camacho A."/>
            <person name="Rodriguez-Valera F."/>
        </authorList>
    </citation>
    <scope>NUCLEOTIDE SEQUENCE [LARGE SCALE GENOMIC DNA]</scope>
    <source>
        <strain evidence="7">MED-G55</strain>
    </source>
</reference>
<dbReference type="PANTHER" id="PTHR36117">
    <property type="entry name" value="4-HYDROXYPHENYLACETATE 3-MONOOXYGENASE-RELATED"/>
    <property type="match status" value="1"/>
</dbReference>
<keyword evidence="1" id="KW-0285">Flavoprotein</keyword>
<evidence type="ECO:0000313" key="8">
    <source>
        <dbReference type="Proteomes" id="UP000252132"/>
    </source>
</evidence>
<dbReference type="InterPro" id="IPR024719">
    <property type="entry name" value="HpaB/PvcC/4-BUDH_C"/>
</dbReference>
<accession>A0A368E0Y9</accession>